<protein>
    <submittedName>
        <fullName evidence="14">Lysosomal protein NCU-G1-like</fullName>
    </submittedName>
</protein>
<keyword evidence="6" id="KW-0325">Glycoprotein</keyword>
<evidence type="ECO:0000256" key="6">
    <source>
        <dbReference type="ARBA" id="ARBA00023180"/>
    </source>
</evidence>
<evidence type="ECO:0000256" key="8">
    <source>
        <dbReference type="ARBA" id="ARBA00024176"/>
    </source>
</evidence>
<evidence type="ECO:0000256" key="5">
    <source>
        <dbReference type="ARBA" id="ARBA00023136"/>
    </source>
</evidence>
<evidence type="ECO:0000256" key="7">
    <source>
        <dbReference type="ARBA" id="ARBA00023228"/>
    </source>
</evidence>
<dbReference type="PANTHER" id="PTHR31981:SF1">
    <property type="entry name" value="GLYCOSYLATED LYSOSOMAL MEMBRANE PROTEIN"/>
    <property type="match status" value="1"/>
</dbReference>
<comment type="function">
    <text evidence="8">Required to protect lysosomal transporter MFSD1 from lysosomal proteolysis and for MFSD1 lysosomal localization.</text>
</comment>
<keyword evidence="5 11" id="KW-0472">Membrane</keyword>
<proteinExistence type="inferred from homology"/>
<accession>A0AAJ6YU95</accession>
<name>A0AAJ6YU95_9HYME</name>
<dbReference type="GO" id="GO:0005765">
    <property type="term" value="C:lysosomal membrane"/>
    <property type="evidence" value="ECO:0007669"/>
    <property type="project" value="UniProtKB-SubCell"/>
</dbReference>
<evidence type="ECO:0000256" key="11">
    <source>
        <dbReference type="SAM" id="Phobius"/>
    </source>
</evidence>
<organism evidence="13 14">
    <name type="scientific">Ceratosolen solmsi marchali</name>
    <dbReference type="NCBI Taxonomy" id="326594"/>
    <lineage>
        <taxon>Eukaryota</taxon>
        <taxon>Metazoa</taxon>
        <taxon>Ecdysozoa</taxon>
        <taxon>Arthropoda</taxon>
        <taxon>Hexapoda</taxon>
        <taxon>Insecta</taxon>
        <taxon>Pterygota</taxon>
        <taxon>Neoptera</taxon>
        <taxon>Endopterygota</taxon>
        <taxon>Hymenoptera</taxon>
        <taxon>Apocrita</taxon>
        <taxon>Proctotrupomorpha</taxon>
        <taxon>Chalcidoidea</taxon>
        <taxon>Agaonidae</taxon>
        <taxon>Agaoninae</taxon>
        <taxon>Ceratosolen</taxon>
    </lineage>
</organism>
<dbReference type="Pfam" id="PF15065">
    <property type="entry name" value="NCU-G1"/>
    <property type="match status" value="1"/>
</dbReference>
<evidence type="ECO:0000256" key="1">
    <source>
        <dbReference type="ARBA" id="ARBA00010599"/>
    </source>
</evidence>
<evidence type="ECO:0000256" key="3">
    <source>
        <dbReference type="ARBA" id="ARBA00022729"/>
    </source>
</evidence>
<dbReference type="KEGG" id="csol:105367512"/>
<dbReference type="GeneID" id="105367512"/>
<reference evidence="14" key="1">
    <citation type="submission" date="2025-08" db="UniProtKB">
        <authorList>
            <consortium name="RefSeq"/>
        </authorList>
    </citation>
    <scope>IDENTIFICATION</scope>
</reference>
<evidence type="ECO:0000313" key="13">
    <source>
        <dbReference type="Proteomes" id="UP000695007"/>
    </source>
</evidence>
<dbReference type="AlphaFoldDB" id="A0AAJ6YU95"/>
<dbReference type="PANTHER" id="PTHR31981">
    <property type="entry name" value="GLYCOSYLATED LYSOSOMAL MEMBRANE PROTEIN"/>
    <property type="match status" value="1"/>
</dbReference>
<evidence type="ECO:0000256" key="2">
    <source>
        <dbReference type="ARBA" id="ARBA00022692"/>
    </source>
</evidence>
<keyword evidence="7" id="KW-0458">Lysosome</keyword>
<sequence>MMSSVDHRTLNFVFFVFLMVISSANSLQRTLNYAFNEDCKELCKNTNVRLAHVTAIGPNDTLHYLWDFTKNPSILIAVTSPAAKLVIDWHKYIMRIPNSLNFTEKPIYIFGVSIERLLEFNDINDKARIDEATDKNIKELKFENFEWHYKNITSKDNFVELYMKASKYHNPETNERRHGIIKFLMHGFGTLNHSRITPCMLHSENATQIDITLENIETERSFSKSRFAFELLIVSDNDPNTLLEVNTKRKLDDEFTPGIFEILELSTPVIYKKSAYLQWRPVSYIKPDRDVTNSSSTVFYPIKNATTDIYFSNTNLLYMYYGENMFNILVQRMNISLGGKGDNVYKETQYATWTFIVGYGFPPEERFSNIVIMIISIGVGLPLLILIMSGIYVCVRRRPKQPSDEFTHHR</sequence>
<gene>
    <name evidence="14" type="primary">LOC105367512</name>
</gene>
<feature type="chain" id="PRO_5042552205" evidence="12">
    <location>
        <begin position="27"/>
        <end position="410"/>
    </location>
</feature>
<evidence type="ECO:0000256" key="10">
    <source>
        <dbReference type="ARBA" id="ARBA00044960"/>
    </source>
</evidence>
<evidence type="ECO:0000256" key="12">
    <source>
        <dbReference type="SAM" id="SignalP"/>
    </source>
</evidence>
<feature type="transmembrane region" description="Helical" evidence="11">
    <location>
        <begin position="370"/>
        <end position="395"/>
    </location>
</feature>
<keyword evidence="3 12" id="KW-0732">Signal</keyword>
<evidence type="ECO:0000256" key="4">
    <source>
        <dbReference type="ARBA" id="ARBA00022989"/>
    </source>
</evidence>
<evidence type="ECO:0000313" key="14">
    <source>
        <dbReference type="RefSeq" id="XP_011504557.1"/>
    </source>
</evidence>
<comment type="subcellular location">
    <subcellularLocation>
        <location evidence="9">Lysosome membrane</location>
        <topology evidence="9">Single-pass type I membrane protein</topology>
        <orientation evidence="9">Lumenal side</orientation>
    </subcellularLocation>
</comment>
<evidence type="ECO:0000256" key="9">
    <source>
        <dbReference type="ARBA" id="ARBA00024189"/>
    </source>
</evidence>
<dbReference type="Proteomes" id="UP000695007">
    <property type="component" value="Unplaced"/>
</dbReference>
<keyword evidence="13" id="KW-1185">Reference proteome</keyword>
<dbReference type="RefSeq" id="XP_011504557.1">
    <property type="nucleotide sequence ID" value="XM_011506255.1"/>
</dbReference>
<comment type="similarity">
    <text evidence="1">Belongs to the GLMP family.</text>
</comment>
<feature type="signal peptide" evidence="12">
    <location>
        <begin position="1"/>
        <end position="26"/>
    </location>
</feature>
<keyword evidence="4 11" id="KW-1133">Transmembrane helix</keyword>
<dbReference type="InterPro" id="IPR029382">
    <property type="entry name" value="NCU-G1"/>
</dbReference>
<comment type="subunit">
    <text evidence="10">Interacts (via lumenal domain) with lysosomal protein MFSD1; the interaction starts while both proteins are still in the endoplasmic reticulum and is required for stabilization of MFSD1 in lysosomes but has no direct effect on its targeting to lysosomes or transporter activity.</text>
</comment>
<keyword evidence="2 11" id="KW-0812">Transmembrane</keyword>